<protein>
    <submittedName>
        <fullName evidence="2">Uncharacterized protein</fullName>
    </submittedName>
</protein>
<dbReference type="EMBL" id="JAGDEL010000020">
    <property type="protein sequence ID" value="MBO1514139.1"/>
    <property type="molecule type" value="Genomic_DNA"/>
</dbReference>
<name>A0ABS3N773_9BACI</name>
<proteinExistence type="predicted"/>
<feature type="compositionally biased region" description="Basic and acidic residues" evidence="1">
    <location>
        <begin position="34"/>
        <end position="45"/>
    </location>
</feature>
<gene>
    <name evidence="2" type="ORF">I7822_21175</name>
</gene>
<accession>A0ABS3N773</accession>
<keyword evidence="3" id="KW-1185">Reference proteome</keyword>
<organism evidence="2 3">
    <name type="scientific">Metabacillus bambusae</name>
    <dbReference type="NCBI Taxonomy" id="2795218"/>
    <lineage>
        <taxon>Bacteria</taxon>
        <taxon>Bacillati</taxon>
        <taxon>Bacillota</taxon>
        <taxon>Bacilli</taxon>
        <taxon>Bacillales</taxon>
        <taxon>Bacillaceae</taxon>
        <taxon>Metabacillus</taxon>
    </lineage>
</organism>
<evidence type="ECO:0000313" key="3">
    <source>
        <dbReference type="Proteomes" id="UP000663981"/>
    </source>
</evidence>
<evidence type="ECO:0000256" key="1">
    <source>
        <dbReference type="SAM" id="MobiDB-lite"/>
    </source>
</evidence>
<dbReference type="Proteomes" id="UP000663981">
    <property type="component" value="Unassembled WGS sequence"/>
</dbReference>
<comment type="caution">
    <text evidence="2">The sequence shown here is derived from an EMBL/GenBank/DDBJ whole genome shotgun (WGS) entry which is preliminary data.</text>
</comment>
<sequence length="45" mass="5027">MKSQGIPEHKINFTGEVGQALDETTKRKQIASNKEADPKKSNQKD</sequence>
<reference evidence="2 3" key="1">
    <citation type="submission" date="2021-03" db="EMBL/GenBank/DDBJ databases">
        <title>Whole genome sequence of Metabacillus bambusae BG109.</title>
        <authorList>
            <person name="Jeong J.W."/>
        </authorList>
    </citation>
    <scope>NUCLEOTIDE SEQUENCE [LARGE SCALE GENOMIC DNA]</scope>
    <source>
        <strain evidence="2 3">BG109</strain>
    </source>
</reference>
<feature type="region of interest" description="Disordered" evidence="1">
    <location>
        <begin position="1"/>
        <end position="45"/>
    </location>
</feature>
<evidence type="ECO:0000313" key="2">
    <source>
        <dbReference type="EMBL" id="MBO1514139.1"/>
    </source>
</evidence>
<dbReference type="RefSeq" id="WP_207981065.1">
    <property type="nucleotide sequence ID" value="NZ_JAGDEL010000020.1"/>
</dbReference>